<evidence type="ECO:0000256" key="4">
    <source>
        <dbReference type="ARBA" id="ARBA00010447"/>
    </source>
</evidence>
<feature type="domain" description="Aminotransferase class V" evidence="11">
    <location>
        <begin position="27"/>
        <end position="396"/>
    </location>
</feature>
<accession>A0AAE4Y7I6</accession>
<evidence type="ECO:0000256" key="9">
    <source>
        <dbReference type="ARBA" id="ARBA00022898"/>
    </source>
</evidence>
<dbReference type="GO" id="GO:0006534">
    <property type="term" value="P:cysteine metabolic process"/>
    <property type="evidence" value="ECO:0007669"/>
    <property type="project" value="InterPro"/>
</dbReference>
<dbReference type="PANTHER" id="PTHR43586">
    <property type="entry name" value="CYSTEINE DESULFURASE"/>
    <property type="match status" value="1"/>
</dbReference>
<dbReference type="NCBIfam" id="TIGR01979">
    <property type="entry name" value="sufS"/>
    <property type="match status" value="1"/>
</dbReference>
<protein>
    <recommendedName>
        <fullName evidence="6">Cysteine desulfurase</fullName>
        <ecNumber evidence="5">2.8.1.7</ecNumber>
    </recommendedName>
    <alternativeName>
        <fullName evidence="7">Probable cysteine desulfurase</fullName>
    </alternativeName>
</protein>
<evidence type="ECO:0000256" key="2">
    <source>
        <dbReference type="ARBA" id="ARBA00002824"/>
    </source>
</evidence>
<comment type="function">
    <text evidence="3">Catalyzes the removal of elemental sulfur atoms from cysteine to produce alanine. Seems to participate in the biosynthesis of the nitrogenase metalloclusters by providing the inorganic sulfur required for the Fe-S core formation.</text>
</comment>
<evidence type="ECO:0000256" key="7">
    <source>
        <dbReference type="ARBA" id="ARBA00021850"/>
    </source>
</evidence>
<evidence type="ECO:0000259" key="11">
    <source>
        <dbReference type="Pfam" id="PF00266"/>
    </source>
</evidence>
<sequence length="408" mass="44386">MSEAYDVAAIRADFPILSRRVNGRPLVYLDNGASAQKPEVVIEAMNRTYRQGYANVHRGLHTLSTEATEAYEGVRGKLARFLGADEEEIVFTTGSTEGINLVSYAWAAPRLQPGDEIVLSVMEHHANIVPWHFLRERQGVVLKWVECDQNGDLDPQAMIAAIGPRTRLVAVTHMSNVTGTVVDVAAIVRGAHAQGVPVLVDGSQAAVHMPVDVKALGADFYAVTGHKLYGPSGSGCIYIRRERMEEMRPFLGGGDMIREVTRDAVTWNDPPMKFEAGTPGIVQQIGLGVAIDYMMGIGMERIAAHELALRDYARERLRGLNWLNVQGDSATKGAIFSFTMQGAAHAHDISTILDKKGIAVRAGTHCAMPLMSHLGVGATCRASFAMYNTLDEVDALVEALEFARELFG</sequence>
<evidence type="ECO:0000256" key="5">
    <source>
        <dbReference type="ARBA" id="ARBA00012239"/>
    </source>
</evidence>
<dbReference type="InterPro" id="IPR015424">
    <property type="entry name" value="PyrdxlP-dep_Trfase"/>
</dbReference>
<dbReference type="PANTHER" id="PTHR43586:SF8">
    <property type="entry name" value="CYSTEINE DESULFURASE 1, CHLOROPLASTIC"/>
    <property type="match status" value="1"/>
</dbReference>
<keyword evidence="8" id="KW-0808">Transferase</keyword>
<evidence type="ECO:0000256" key="3">
    <source>
        <dbReference type="ARBA" id="ARBA00003120"/>
    </source>
</evidence>
<evidence type="ECO:0000256" key="6">
    <source>
        <dbReference type="ARBA" id="ARBA00013558"/>
    </source>
</evidence>
<evidence type="ECO:0000256" key="8">
    <source>
        <dbReference type="ARBA" id="ARBA00022679"/>
    </source>
</evidence>
<dbReference type="InterPro" id="IPR015421">
    <property type="entry name" value="PyrdxlP-dep_Trfase_major"/>
</dbReference>
<evidence type="ECO:0000313" key="13">
    <source>
        <dbReference type="Proteomes" id="UP001193501"/>
    </source>
</evidence>
<dbReference type="GO" id="GO:0030170">
    <property type="term" value="F:pyridoxal phosphate binding"/>
    <property type="evidence" value="ECO:0007669"/>
    <property type="project" value="InterPro"/>
</dbReference>
<gene>
    <name evidence="12" type="primary">sufS</name>
    <name evidence="12" type="ORF">GV832_00120</name>
</gene>
<dbReference type="InterPro" id="IPR010970">
    <property type="entry name" value="Cys_dSase_SufS"/>
</dbReference>
<keyword evidence="13" id="KW-1185">Reference proteome</keyword>
<comment type="function">
    <text evidence="2">Catalyzes the removal of elemental sulfur and selenium atoms from L-cysteine, L-cystine, L-selenocysteine, and L-selenocystine to produce L-alanine.</text>
</comment>
<dbReference type="RefSeq" id="WP_168772790.1">
    <property type="nucleotide sequence ID" value="NZ_JAABNR010000001.1"/>
</dbReference>
<dbReference type="GO" id="GO:0031071">
    <property type="term" value="F:cysteine desulfurase activity"/>
    <property type="evidence" value="ECO:0007669"/>
    <property type="project" value="UniProtKB-EC"/>
</dbReference>
<name>A0AAE4Y7I6_9RHOB</name>
<proteinExistence type="inferred from homology"/>
<organism evidence="12 13">
    <name type="scientific">Stagnihabitans tardus</name>
    <dbReference type="NCBI Taxonomy" id="2699202"/>
    <lineage>
        <taxon>Bacteria</taxon>
        <taxon>Pseudomonadati</taxon>
        <taxon>Pseudomonadota</taxon>
        <taxon>Alphaproteobacteria</taxon>
        <taxon>Rhodobacterales</taxon>
        <taxon>Paracoccaceae</taxon>
        <taxon>Stagnihabitans</taxon>
    </lineage>
</organism>
<dbReference type="Pfam" id="PF00266">
    <property type="entry name" value="Aminotran_5"/>
    <property type="match status" value="1"/>
</dbReference>
<dbReference type="EC" id="2.8.1.7" evidence="5"/>
<dbReference type="CDD" id="cd06453">
    <property type="entry name" value="SufS_like"/>
    <property type="match status" value="1"/>
</dbReference>
<comment type="caution">
    <text evidence="12">The sequence shown here is derived from an EMBL/GenBank/DDBJ whole genome shotgun (WGS) entry which is preliminary data.</text>
</comment>
<evidence type="ECO:0000256" key="10">
    <source>
        <dbReference type="ARBA" id="ARBA00050776"/>
    </source>
</evidence>
<dbReference type="InterPro" id="IPR016454">
    <property type="entry name" value="Cysteine_dSase"/>
</dbReference>
<evidence type="ECO:0000313" key="12">
    <source>
        <dbReference type="EMBL" id="NBZ85973.1"/>
    </source>
</evidence>
<dbReference type="PIRSF" id="PIRSF005572">
    <property type="entry name" value="NifS"/>
    <property type="match status" value="1"/>
</dbReference>
<dbReference type="InterPro" id="IPR015422">
    <property type="entry name" value="PyrdxlP-dep_Trfase_small"/>
</dbReference>
<dbReference type="EMBL" id="JAABNR010000001">
    <property type="protein sequence ID" value="NBZ85973.1"/>
    <property type="molecule type" value="Genomic_DNA"/>
</dbReference>
<keyword evidence="9" id="KW-0663">Pyridoxal phosphate</keyword>
<dbReference type="SUPFAM" id="SSF53383">
    <property type="entry name" value="PLP-dependent transferases"/>
    <property type="match status" value="1"/>
</dbReference>
<dbReference type="Proteomes" id="UP001193501">
    <property type="component" value="Unassembled WGS sequence"/>
</dbReference>
<dbReference type="InterPro" id="IPR000192">
    <property type="entry name" value="Aminotrans_V_dom"/>
</dbReference>
<comment type="cofactor">
    <cofactor evidence="1">
        <name>pyridoxal 5'-phosphate</name>
        <dbReference type="ChEBI" id="CHEBI:597326"/>
    </cofactor>
</comment>
<dbReference type="Gene3D" id="3.40.640.10">
    <property type="entry name" value="Type I PLP-dependent aspartate aminotransferase-like (Major domain)"/>
    <property type="match status" value="1"/>
</dbReference>
<reference evidence="12" key="1">
    <citation type="submission" date="2020-01" db="EMBL/GenBank/DDBJ databases">
        <authorList>
            <person name="Chen W.-M."/>
        </authorList>
    </citation>
    <scope>NUCLEOTIDE SEQUENCE</scope>
    <source>
        <strain evidence="12">CYK-10</strain>
    </source>
</reference>
<dbReference type="AlphaFoldDB" id="A0AAE4Y7I6"/>
<comment type="similarity">
    <text evidence="4">Belongs to the class-V pyridoxal-phosphate-dependent aminotransferase family. Csd subfamily.</text>
</comment>
<evidence type="ECO:0000256" key="1">
    <source>
        <dbReference type="ARBA" id="ARBA00001933"/>
    </source>
</evidence>
<dbReference type="Gene3D" id="3.90.1150.10">
    <property type="entry name" value="Aspartate Aminotransferase, domain 1"/>
    <property type="match status" value="1"/>
</dbReference>
<comment type="catalytic activity">
    <reaction evidence="10">
        <text>(sulfur carrier)-H + L-cysteine = (sulfur carrier)-SH + L-alanine</text>
        <dbReference type="Rhea" id="RHEA:43892"/>
        <dbReference type="Rhea" id="RHEA-COMP:14737"/>
        <dbReference type="Rhea" id="RHEA-COMP:14739"/>
        <dbReference type="ChEBI" id="CHEBI:29917"/>
        <dbReference type="ChEBI" id="CHEBI:35235"/>
        <dbReference type="ChEBI" id="CHEBI:57972"/>
        <dbReference type="ChEBI" id="CHEBI:64428"/>
        <dbReference type="EC" id="2.8.1.7"/>
    </reaction>
</comment>